<evidence type="ECO:0000256" key="4">
    <source>
        <dbReference type="ARBA" id="ARBA00022679"/>
    </source>
</evidence>
<dbReference type="Gene3D" id="3.40.50.300">
    <property type="entry name" value="P-loop containing nucleotide triphosphate hydrolases"/>
    <property type="match status" value="1"/>
</dbReference>
<feature type="domain" description="Sulfotransferase" evidence="6">
    <location>
        <begin position="55"/>
        <end position="297"/>
    </location>
</feature>
<evidence type="ECO:0000256" key="3">
    <source>
        <dbReference type="ARBA" id="ARBA00022490"/>
    </source>
</evidence>
<accession>A0A8C5PQU6</accession>
<dbReference type="PANTHER" id="PTHR11783">
    <property type="entry name" value="SULFOTRANSFERASE SULT"/>
    <property type="match status" value="1"/>
</dbReference>
<dbReference type="OrthoDB" id="205623at2759"/>
<reference evidence="7" key="2">
    <citation type="submission" date="2025-09" db="UniProtKB">
        <authorList>
            <consortium name="Ensembl"/>
        </authorList>
    </citation>
    <scope>IDENTIFICATION</scope>
</reference>
<dbReference type="Ensembl" id="ENSLLET00000027536.1">
    <property type="protein sequence ID" value="ENSLLEP00000026514.1"/>
    <property type="gene ID" value="ENSLLEG00000016740.1"/>
</dbReference>
<dbReference type="FunFam" id="3.40.50.300:FF:000433">
    <property type="entry name" value="Estrogen sulfotransferase"/>
    <property type="match status" value="1"/>
</dbReference>
<protein>
    <recommendedName>
        <fullName evidence="5">Sulfotransferase</fullName>
        <ecNumber evidence="5">2.8.2.-</ecNumber>
    </recommendedName>
</protein>
<dbReference type="Pfam" id="PF00685">
    <property type="entry name" value="Sulfotransfer_1"/>
    <property type="match status" value="1"/>
</dbReference>
<dbReference type="GO" id="GO:0005737">
    <property type="term" value="C:cytoplasm"/>
    <property type="evidence" value="ECO:0007669"/>
    <property type="project" value="UniProtKB-SubCell"/>
</dbReference>
<dbReference type="GeneTree" id="ENSGT00940000159269"/>
<proteinExistence type="inferred from homology"/>
<evidence type="ECO:0000256" key="2">
    <source>
        <dbReference type="ARBA" id="ARBA00005771"/>
    </source>
</evidence>
<dbReference type="AlphaFoldDB" id="A0A8C5PQU6"/>
<comment type="similarity">
    <text evidence="2 5">Belongs to the sulfotransferase 1 family.</text>
</comment>
<dbReference type="EC" id="2.8.2.-" evidence="5"/>
<dbReference type="InterPro" id="IPR027417">
    <property type="entry name" value="P-loop_NTPase"/>
</dbReference>
<evidence type="ECO:0000256" key="5">
    <source>
        <dbReference type="RuleBase" id="RU361155"/>
    </source>
</evidence>
<keyword evidence="8" id="KW-1185">Reference proteome</keyword>
<name>A0A8C5PQU6_9ANUR</name>
<comment type="subcellular location">
    <subcellularLocation>
        <location evidence="1">Cytoplasm</location>
    </subcellularLocation>
</comment>
<keyword evidence="4 5" id="KW-0808">Transferase</keyword>
<sequence>MMDGDQQDQTFKFHLAIDHTMQEEHFFYKEVIFTNALHSLETVNYAENEFVALEDDIFNVTYPKSGTNWLIEILNLIKYKGDAALSSKEPIYERSPWFETTQKDKVDTLTRPRIISSHLPIHVFAKSFFKSKAKIIYTMRNPKDIFISNFYFTKLLCALKNPESLQEHLENFLQGDVVYGSWFDHVKGWLTLKDDERFFFITYEELLQDLRSCVVRICKFLGQELDDEAIDSVVKHSTFKTMKENKMSNWSTMPSDVMDHTKGSFLRKGVAGDWKNHFTVAQNEYFDSVYQEKMKDFNVKLFWEK</sequence>
<evidence type="ECO:0000313" key="8">
    <source>
        <dbReference type="Proteomes" id="UP000694569"/>
    </source>
</evidence>
<evidence type="ECO:0000259" key="6">
    <source>
        <dbReference type="Pfam" id="PF00685"/>
    </source>
</evidence>
<dbReference type="Proteomes" id="UP000694569">
    <property type="component" value="Unplaced"/>
</dbReference>
<organism evidence="7 8">
    <name type="scientific">Leptobrachium leishanense</name>
    <name type="common">Leishan spiny toad</name>
    <dbReference type="NCBI Taxonomy" id="445787"/>
    <lineage>
        <taxon>Eukaryota</taxon>
        <taxon>Metazoa</taxon>
        <taxon>Chordata</taxon>
        <taxon>Craniata</taxon>
        <taxon>Vertebrata</taxon>
        <taxon>Euteleostomi</taxon>
        <taxon>Amphibia</taxon>
        <taxon>Batrachia</taxon>
        <taxon>Anura</taxon>
        <taxon>Pelobatoidea</taxon>
        <taxon>Megophryidae</taxon>
        <taxon>Leptobrachium</taxon>
    </lineage>
</organism>
<keyword evidence="3" id="KW-0963">Cytoplasm</keyword>
<dbReference type="InterPro" id="IPR000863">
    <property type="entry name" value="Sulfotransferase_dom"/>
</dbReference>
<evidence type="ECO:0000256" key="1">
    <source>
        <dbReference type="ARBA" id="ARBA00004496"/>
    </source>
</evidence>
<evidence type="ECO:0000313" key="7">
    <source>
        <dbReference type="Ensembl" id="ENSLLEP00000026514.1"/>
    </source>
</evidence>
<reference evidence="7" key="1">
    <citation type="submission" date="2025-08" db="UniProtKB">
        <authorList>
            <consortium name="Ensembl"/>
        </authorList>
    </citation>
    <scope>IDENTIFICATION</scope>
</reference>
<dbReference type="GO" id="GO:0008146">
    <property type="term" value="F:sulfotransferase activity"/>
    <property type="evidence" value="ECO:0007669"/>
    <property type="project" value="InterPro"/>
</dbReference>
<dbReference type="SUPFAM" id="SSF52540">
    <property type="entry name" value="P-loop containing nucleoside triphosphate hydrolases"/>
    <property type="match status" value="1"/>
</dbReference>